<keyword evidence="3" id="KW-1185">Reference proteome</keyword>
<accession>A0A4Y7TX00</accession>
<keyword evidence="1" id="KW-0812">Transmembrane</keyword>
<dbReference type="GO" id="GO:0003830">
    <property type="term" value="F:beta-1,4-mannosylglycoprotein 4-beta-N-acetylglucosaminyltransferase activity"/>
    <property type="evidence" value="ECO:0007669"/>
    <property type="project" value="InterPro"/>
</dbReference>
<keyword evidence="1" id="KW-1133">Transmembrane helix</keyword>
<dbReference type="GO" id="GO:0016020">
    <property type="term" value="C:membrane"/>
    <property type="evidence" value="ECO:0007669"/>
    <property type="project" value="InterPro"/>
</dbReference>
<dbReference type="PANTHER" id="PTHR12224:SF0">
    <property type="entry name" value="BETA-1,4-MANNOSYL-GLYCOPROTEIN 4-BETA-N-ACETYLGLUCOSAMINYLTRANSFERASE"/>
    <property type="match status" value="1"/>
</dbReference>
<dbReference type="InterPro" id="IPR006813">
    <property type="entry name" value="Glyco_trans_17"/>
</dbReference>
<feature type="transmembrane region" description="Helical" evidence="1">
    <location>
        <begin position="12"/>
        <end position="30"/>
    </location>
</feature>
<dbReference type="PANTHER" id="PTHR12224">
    <property type="entry name" value="BETA-1,4-MANNOSYL-GLYCOPROTEIN BETA-1,4-N-ACETYLGLUCOSAMINYL-TRANSFERASE"/>
    <property type="match status" value="1"/>
</dbReference>
<reference evidence="2 3" key="1">
    <citation type="journal article" date="2019" name="Nat. Ecol. Evol.">
        <title>Megaphylogeny resolves global patterns of mushroom evolution.</title>
        <authorList>
            <person name="Varga T."/>
            <person name="Krizsan K."/>
            <person name="Foldi C."/>
            <person name="Dima B."/>
            <person name="Sanchez-Garcia M."/>
            <person name="Sanchez-Ramirez S."/>
            <person name="Szollosi G.J."/>
            <person name="Szarkandi J.G."/>
            <person name="Papp V."/>
            <person name="Albert L."/>
            <person name="Andreopoulos W."/>
            <person name="Angelini C."/>
            <person name="Antonin V."/>
            <person name="Barry K.W."/>
            <person name="Bougher N.L."/>
            <person name="Buchanan P."/>
            <person name="Buyck B."/>
            <person name="Bense V."/>
            <person name="Catcheside P."/>
            <person name="Chovatia M."/>
            <person name="Cooper J."/>
            <person name="Damon W."/>
            <person name="Desjardin D."/>
            <person name="Finy P."/>
            <person name="Geml J."/>
            <person name="Haridas S."/>
            <person name="Hughes K."/>
            <person name="Justo A."/>
            <person name="Karasinski D."/>
            <person name="Kautmanova I."/>
            <person name="Kiss B."/>
            <person name="Kocsube S."/>
            <person name="Kotiranta H."/>
            <person name="LaButti K.M."/>
            <person name="Lechner B.E."/>
            <person name="Liimatainen K."/>
            <person name="Lipzen A."/>
            <person name="Lukacs Z."/>
            <person name="Mihaltcheva S."/>
            <person name="Morgado L.N."/>
            <person name="Niskanen T."/>
            <person name="Noordeloos M.E."/>
            <person name="Ohm R.A."/>
            <person name="Ortiz-Santana B."/>
            <person name="Ovrebo C."/>
            <person name="Racz N."/>
            <person name="Riley R."/>
            <person name="Savchenko A."/>
            <person name="Shiryaev A."/>
            <person name="Soop K."/>
            <person name="Spirin V."/>
            <person name="Szebenyi C."/>
            <person name="Tomsovsky M."/>
            <person name="Tulloss R.E."/>
            <person name="Uehling J."/>
            <person name="Grigoriev I.V."/>
            <person name="Vagvolgyi C."/>
            <person name="Papp T."/>
            <person name="Martin F.M."/>
            <person name="Miettinen O."/>
            <person name="Hibbett D.S."/>
            <person name="Nagy L.G."/>
        </authorList>
    </citation>
    <scope>NUCLEOTIDE SEQUENCE [LARGE SCALE GENOMIC DNA]</scope>
    <source>
        <strain evidence="2 3">FP101781</strain>
    </source>
</reference>
<keyword evidence="2" id="KW-0808">Transferase</keyword>
<name>A0A4Y7TX00_COPMI</name>
<dbReference type="AlphaFoldDB" id="A0A4Y7TX00"/>
<protein>
    <submittedName>
        <fullName evidence="2">Glycosyltransferase family 17 protein</fullName>
    </submittedName>
</protein>
<dbReference type="GO" id="GO:0006044">
    <property type="term" value="P:N-acetylglucosamine metabolic process"/>
    <property type="evidence" value="ECO:0007669"/>
    <property type="project" value="TreeGrafter"/>
</dbReference>
<dbReference type="Pfam" id="PF04724">
    <property type="entry name" value="Glyco_transf_17"/>
    <property type="match status" value="1"/>
</dbReference>
<evidence type="ECO:0000313" key="2">
    <source>
        <dbReference type="EMBL" id="TEB38484.1"/>
    </source>
</evidence>
<gene>
    <name evidence="2" type="ORF">FA13DRAFT_1681949</name>
</gene>
<evidence type="ECO:0000313" key="3">
    <source>
        <dbReference type="Proteomes" id="UP000298030"/>
    </source>
</evidence>
<dbReference type="Proteomes" id="UP000298030">
    <property type="component" value="Unassembled WGS sequence"/>
</dbReference>
<dbReference type="STRING" id="71717.A0A4Y7TX00"/>
<sequence length="366" mass="42473">MATFTFRRPKSNVVIVFGILFGASLVYLIAHNRYQIQNTLSYATRPLWDKDTAPKDLVTHYYAEGVEMNERTCKLHGWKKREDTVRIKVLDAVLMSSELDLLEIRMNELDSVVDHFLIVESNATFTGLPKETFFANNRDKYAKFAHKIVYHFLPGYPLRSGESPWDVEAKTRNTMTNLLKETMSKFPAGTQSLVFMSDLDEIPAEHTVRLLKTCDFGQSIHLQLRNFMYSFEWYLGYSSWRASAHIWNHNSYYRHSNSTELILSDAGWHCSYCFKTIPEYIMKMKGFSHADRIGGRINLLDPKRIQDTICRGRDIFGMLPEAYSYIEFFSQLNLDPLKTAVGLPRYLIDNADRFKFLLPGGCKRES</sequence>
<comment type="caution">
    <text evidence="2">The sequence shown here is derived from an EMBL/GenBank/DDBJ whole genome shotgun (WGS) entry which is preliminary data.</text>
</comment>
<proteinExistence type="predicted"/>
<dbReference type="EMBL" id="QPFP01000003">
    <property type="protein sequence ID" value="TEB38484.1"/>
    <property type="molecule type" value="Genomic_DNA"/>
</dbReference>
<dbReference type="OrthoDB" id="6474464at2759"/>
<evidence type="ECO:0000256" key="1">
    <source>
        <dbReference type="SAM" id="Phobius"/>
    </source>
</evidence>
<organism evidence="2 3">
    <name type="scientific">Coprinellus micaceus</name>
    <name type="common">Glistening ink-cap mushroom</name>
    <name type="synonym">Coprinus micaceus</name>
    <dbReference type="NCBI Taxonomy" id="71717"/>
    <lineage>
        <taxon>Eukaryota</taxon>
        <taxon>Fungi</taxon>
        <taxon>Dikarya</taxon>
        <taxon>Basidiomycota</taxon>
        <taxon>Agaricomycotina</taxon>
        <taxon>Agaricomycetes</taxon>
        <taxon>Agaricomycetidae</taxon>
        <taxon>Agaricales</taxon>
        <taxon>Agaricineae</taxon>
        <taxon>Psathyrellaceae</taxon>
        <taxon>Coprinellus</taxon>
    </lineage>
</organism>
<keyword evidence="1" id="KW-0472">Membrane</keyword>